<gene>
    <name evidence="1" type="ORF">FCI23_05955</name>
</gene>
<name>A0A4U0SQW2_9ACTN</name>
<keyword evidence="2" id="KW-1185">Reference proteome</keyword>
<proteinExistence type="predicted"/>
<comment type="caution">
    <text evidence="1">The sequence shown here is derived from an EMBL/GenBank/DDBJ whole genome shotgun (WGS) entry which is preliminary data.</text>
</comment>
<accession>A0A4U0SQW2</accession>
<dbReference type="Proteomes" id="UP000305778">
    <property type="component" value="Unassembled WGS sequence"/>
</dbReference>
<sequence length="70" mass="7508">MLWPYISLGLATAGILALGVLSLRVYAEVSALARQLGKSSDDLARAAERLQRAAEPLARRSGDFPLDDIP</sequence>
<evidence type="ECO:0000313" key="1">
    <source>
        <dbReference type="EMBL" id="TKA12356.1"/>
    </source>
</evidence>
<dbReference type="AlphaFoldDB" id="A0A4U0SQW2"/>
<evidence type="ECO:0000313" key="2">
    <source>
        <dbReference type="Proteomes" id="UP000305778"/>
    </source>
</evidence>
<dbReference type="EMBL" id="SUMC01000004">
    <property type="protein sequence ID" value="TKA12356.1"/>
    <property type="molecule type" value="Genomic_DNA"/>
</dbReference>
<protein>
    <submittedName>
        <fullName evidence="1">Uncharacterized protein</fullName>
    </submittedName>
</protein>
<reference evidence="1 2" key="1">
    <citation type="submission" date="2019-04" db="EMBL/GenBank/DDBJ databases">
        <title>Streptomyces oryziradicis sp. nov., a novel actinomycete isolated from rhizosphere soil of rice (Oryza sativa L.).</title>
        <authorList>
            <person name="Li C."/>
        </authorList>
    </citation>
    <scope>NUCLEOTIDE SEQUENCE [LARGE SCALE GENOMIC DNA]</scope>
    <source>
        <strain evidence="1 2">NEAU-C40</strain>
    </source>
</reference>
<dbReference type="RefSeq" id="WP_136722389.1">
    <property type="nucleotide sequence ID" value="NZ_SUMC01000004.1"/>
</dbReference>
<organism evidence="1 2">
    <name type="scientific">Actinacidiphila oryziradicis</name>
    <dbReference type="NCBI Taxonomy" id="2571141"/>
    <lineage>
        <taxon>Bacteria</taxon>
        <taxon>Bacillati</taxon>
        <taxon>Actinomycetota</taxon>
        <taxon>Actinomycetes</taxon>
        <taxon>Kitasatosporales</taxon>
        <taxon>Streptomycetaceae</taxon>
        <taxon>Actinacidiphila</taxon>
    </lineage>
</organism>